<sequence>MCTLTLAWQVFPDAPVVVAANRDEAIDRPSRPPTTLERDPGVVAPQDAEAGGTWIGYNEHGLFVAITNRWVGDGLVGQRSRGLLVRDALRQQSAEDAARLVERELRERSYEGFNLVVADANAAILLEWDGLLAVRNFDPGVHVVVNVGADDDFFVPEERPKIGRQQADNARRLYDALQPEPGESSGGWLDRARDAIRDHDFGVCIHGDGFGTRSSSLVSIGAEGVSYRFADGPPCETEYRPVESQV</sequence>
<protein>
    <submittedName>
        <fullName evidence="2">NRDE family protein</fullName>
    </submittedName>
</protein>
<dbReference type="Gene3D" id="3.60.60.10">
    <property type="entry name" value="Penicillin V Acylase, Chain A"/>
    <property type="match status" value="1"/>
</dbReference>
<evidence type="ECO:0000256" key="1">
    <source>
        <dbReference type="SAM" id="MobiDB-lite"/>
    </source>
</evidence>
<proteinExistence type="predicted"/>
<organism evidence="2 3">
    <name type="scientific">Salinirubrum litoreum</name>
    <dbReference type="NCBI Taxonomy" id="1126234"/>
    <lineage>
        <taxon>Archaea</taxon>
        <taxon>Methanobacteriati</taxon>
        <taxon>Methanobacteriota</taxon>
        <taxon>Stenosarchaea group</taxon>
        <taxon>Halobacteria</taxon>
        <taxon>Halobacteriales</taxon>
        <taxon>Haloferacaceae</taxon>
        <taxon>Salinirubrum</taxon>
    </lineage>
</organism>
<evidence type="ECO:0000313" key="3">
    <source>
        <dbReference type="Proteomes" id="UP001596201"/>
    </source>
</evidence>
<accession>A0ABD5R913</accession>
<dbReference type="AlphaFoldDB" id="A0ABD5R913"/>
<name>A0ABD5R913_9EURY</name>
<dbReference type="InterPro" id="IPR008551">
    <property type="entry name" value="TANGO2"/>
</dbReference>
<gene>
    <name evidence="2" type="ORF">ACFPJ5_05920</name>
</gene>
<dbReference type="EMBL" id="JBHSKX010000001">
    <property type="protein sequence ID" value="MFC5366470.1"/>
    <property type="molecule type" value="Genomic_DNA"/>
</dbReference>
<feature type="region of interest" description="Disordered" evidence="1">
    <location>
        <begin position="24"/>
        <end position="43"/>
    </location>
</feature>
<dbReference type="RefSeq" id="WP_227228187.1">
    <property type="nucleotide sequence ID" value="NZ_JAJCVJ010000001.1"/>
</dbReference>
<dbReference type="Proteomes" id="UP001596201">
    <property type="component" value="Unassembled WGS sequence"/>
</dbReference>
<reference evidence="2 3" key="1">
    <citation type="journal article" date="2019" name="Int. J. Syst. Evol. Microbiol.">
        <title>The Global Catalogue of Microorganisms (GCM) 10K type strain sequencing project: providing services to taxonomists for standard genome sequencing and annotation.</title>
        <authorList>
            <consortium name="The Broad Institute Genomics Platform"/>
            <consortium name="The Broad Institute Genome Sequencing Center for Infectious Disease"/>
            <person name="Wu L."/>
            <person name="Ma J."/>
        </authorList>
    </citation>
    <scope>NUCLEOTIDE SEQUENCE [LARGE SCALE GENOMIC DNA]</scope>
    <source>
        <strain evidence="2 3">CGMCC 1.12237</strain>
    </source>
</reference>
<dbReference type="PANTHER" id="PTHR17985:SF8">
    <property type="entry name" value="TRANSPORT AND GOLGI ORGANIZATION PROTEIN 2 HOMOLOG"/>
    <property type="match status" value="1"/>
</dbReference>
<keyword evidence="3" id="KW-1185">Reference proteome</keyword>
<dbReference type="Pfam" id="PF05742">
    <property type="entry name" value="TANGO2"/>
    <property type="match status" value="1"/>
</dbReference>
<evidence type="ECO:0000313" key="2">
    <source>
        <dbReference type="EMBL" id="MFC5366470.1"/>
    </source>
</evidence>
<feature type="compositionally biased region" description="Basic and acidic residues" evidence="1">
    <location>
        <begin position="24"/>
        <end position="40"/>
    </location>
</feature>
<dbReference type="PANTHER" id="PTHR17985">
    <property type="entry name" value="SER/THR-RICH PROTEIN T10 IN DGCR REGION"/>
    <property type="match status" value="1"/>
</dbReference>
<comment type="caution">
    <text evidence="2">The sequence shown here is derived from an EMBL/GenBank/DDBJ whole genome shotgun (WGS) entry which is preliminary data.</text>
</comment>